<proteinExistence type="predicted"/>
<name>A0A517MUH5_9BACT</name>
<organism evidence="2 3">
    <name type="scientific">Adhaeretor mobilis</name>
    <dbReference type="NCBI Taxonomy" id="1930276"/>
    <lineage>
        <taxon>Bacteria</taxon>
        <taxon>Pseudomonadati</taxon>
        <taxon>Planctomycetota</taxon>
        <taxon>Planctomycetia</taxon>
        <taxon>Pirellulales</taxon>
        <taxon>Lacipirellulaceae</taxon>
        <taxon>Adhaeretor</taxon>
    </lineage>
</organism>
<dbReference type="EMBL" id="CP036263">
    <property type="protein sequence ID" value="QDS98512.1"/>
    <property type="molecule type" value="Genomic_DNA"/>
</dbReference>
<dbReference type="Proteomes" id="UP000319852">
    <property type="component" value="Chromosome"/>
</dbReference>
<evidence type="ECO:0000259" key="1">
    <source>
        <dbReference type="Pfam" id="PF07607"/>
    </source>
</evidence>
<dbReference type="AlphaFoldDB" id="A0A517MUH5"/>
<gene>
    <name evidence="2" type="ORF">HG15A2_17930</name>
</gene>
<accession>A0A517MUH5</accession>
<feature type="domain" description="DUF1570" evidence="1">
    <location>
        <begin position="232"/>
        <end position="353"/>
    </location>
</feature>
<reference evidence="2 3" key="1">
    <citation type="submission" date="2019-02" db="EMBL/GenBank/DDBJ databases">
        <title>Deep-cultivation of Planctomycetes and their phenomic and genomic characterization uncovers novel biology.</title>
        <authorList>
            <person name="Wiegand S."/>
            <person name="Jogler M."/>
            <person name="Boedeker C."/>
            <person name="Pinto D."/>
            <person name="Vollmers J."/>
            <person name="Rivas-Marin E."/>
            <person name="Kohn T."/>
            <person name="Peeters S.H."/>
            <person name="Heuer A."/>
            <person name="Rast P."/>
            <person name="Oberbeckmann S."/>
            <person name="Bunk B."/>
            <person name="Jeske O."/>
            <person name="Meyerdierks A."/>
            <person name="Storesund J.E."/>
            <person name="Kallscheuer N."/>
            <person name="Luecker S."/>
            <person name="Lage O.M."/>
            <person name="Pohl T."/>
            <person name="Merkel B.J."/>
            <person name="Hornburger P."/>
            <person name="Mueller R.-W."/>
            <person name="Bruemmer F."/>
            <person name="Labrenz M."/>
            <person name="Spormann A.M."/>
            <person name="Op den Camp H."/>
            <person name="Overmann J."/>
            <person name="Amann R."/>
            <person name="Jetten M.S.M."/>
            <person name="Mascher T."/>
            <person name="Medema M.H."/>
            <person name="Devos D.P."/>
            <person name="Kaster A.-K."/>
            <person name="Ovreas L."/>
            <person name="Rohde M."/>
            <person name="Galperin M.Y."/>
            <person name="Jogler C."/>
        </authorList>
    </citation>
    <scope>NUCLEOTIDE SEQUENCE [LARGE SCALE GENOMIC DNA]</scope>
    <source>
        <strain evidence="2 3">HG15A2</strain>
    </source>
</reference>
<dbReference type="KEGG" id="amob:HG15A2_17930"/>
<dbReference type="OrthoDB" id="291356at2"/>
<dbReference type="InterPro" id="IPR011464">
    <property type="entry name" value="DUF1570"/>
</dbReference>
<dbReference type="Pfam" id="PF07607">
    <property type="entry name" value="DUF1570"/>
    <property type="match status" value="1"/>
</dbReference>
<evidence type="ECO:0000313" key="3">
    <source>
        <dbReference type="Proteomes" id="UP000319852"/>
    </source>
</evidence>
<evidence type="ECO:0000313" key="2">
    <source>
        <dbReference type="EMBL" id="QDS98512.1"/>
    </source>
</evidence>
<protein>
    <recommendedName>
        <fullName evidence="1">DUF1570 domain-containing protein</fullName>
    </recommendedName>
</protein>
<sequence>MTFYTIPSMKPLSLTLLVCALLVHLTSGAMVSAIERVETRGNVHEQILSGRVLVEAADGGLLLESPNQELHLIEPTEIAKRSQDKTPYKRLDGDELAEELLAELPLGFQVHQSKNYTIAFNTTRSYAKWCSSLLERLNKGFLGYWGKLDADITPPADPLVVIIFSDQQSYARYAAKELGPAVGSVIGYYSITSNRVLMYDLTGNQAIARERNSRGSMHQITAALSSPAAAPQVATIIHEATHQIAYNCGLQTRLADNPRWLSEGIALYCETPDLSSRGWRGIGKVNGPRWNQFRADYQSGKTLSLERMLTDDKLLADPQTAATAYAQAWAWNYYLIRHHRKQFVAYLEQLASKGQLVWDTPEQRLADFRKHFGEDEESLTADFYRQMSRIK</sequence>
<keyword evidence="3" id="KW-1185">Reference proteome</keyword>